<evidence type="ECO:0000256" key="1">
    <source>
        <dbReference type="ARBA" id="ARBA00009995"/>
    </source>
</evidence>
<evidence type="ECO:0000259" key="2">
    <source>
        <dbReference type="Pfam" id="PF26168"/>
    </source>
</evidence>
<comment type="similarity">
    <text evidence="1">Belongs to the UDP-glycosyltransferase family.</text>
</comment>
<dbReference type="STRING" id="79200.A0A175YD83"/>
<dbReference type="PANTHER" id="PTHR11926">
    <property type="entry name" value="GLUCOSYL/GLUCURONOSYL TRANSFERASES"/>
    <property type="match status" value="1"/>
</dbReference>
<dbReference type="EMBL" id="LNRQ01000009">
    <property type="protein sequence ID" value="KZM81584.1"/>
    <property type="molecule type" value="Genomic_DNA"/>
</dbReference>
<protein>
    <recommendedName>
        <fullName evidence="2">Glycosyltransferase N-terminal domain-containing protein</fullName>
    </recommendedName>
</protein>
<accession>A0A175YD83</accession>
<dbReference type="GO" id="GO:0080043">
    <property type="term" value="F:quercetin 3-O-glucosyltransferase activity"/>
    <property type="evidence" value="ECO:0007669"/>
    <property type="project" value="TreeGrafter"/>
</dbReference>
<evidence type="ECO:0000313" key="3">
    <source>
        <dbReference type="EMBL" id="KZM81584.1"/>
    </source>
</evidence>
<name>A0A175YD83_DAUCS</name>
<dbReference type="OMA" id="TLCKYTP"/>
<comment type="caution">
    <text evidence="3">The sequence shown here is derived from an EMBL/GenBank/DDBJ whole genome shotgun (WGS) entry which is preliminary data.</text>
</comment>
<feature type="domain" description="Glycosyltransferase N-terminal" evidence="2">
    <location>
        <begin position="13"/>
        <end position="114"/>
    </location>
</feature>
<dbReference type="Gene3D" id="3.40.50.2000">
    <property type="entry name" value="Glycogen Phosphorylase B"/>
    <property type="match status" value="2"/>
</dbReference>
<organism evidence="3">
    <name type="scientific">Daucus carota subsp. sativus</name>
    <name type="common">Carrot</name>
    <dbReference type="NCBI Taxonomy" id="79200"/>
    <lineage>
        <taxon>Eukaryota</taxon>
        <taxon>Viridiplantae</taxon>
        <taxon>Streptophyta</taxon>
        <taxon>Embryophyta</taxon>
        <taxon>Tracheophyta</taxon>
        <taxon>Spermatophyta</taxon>
        <taxon>Magnoliopsida</taxon>
        <taxon>eudicotyledons</taxon>
        <taxon>Gunneridae</taxon>
        <taxon>Pentapetalae</taxon>
        <taxon>asterids</taxon>
        <taxon>campanulids</taxon>
        <taxon>Apiales</taxon>
        <taxon>Apiaceae</taxon>
        <taxon>Apioideae</taxon>
        <taxon>Scandiceae</taxon>
        <taxon>Daucinae</taxon>
        <taxon>Daucus</taxon>
        <taxon>Daucus sect. Daucus</taxon>
    </lineage>
</organism>
<dbReference type="Gramene" id="KZM81584">
    <property type="protein sequence ID" value="KZM81584"/>
    <property type="gene ID" value="DCAR_029197"/>
</dbReference>
<dbReference type="GO" id="GO:0080044">
    <property type="term" value="F:quercetin 7-O-glucosyltransferase activity"/>
    <property type="evidence" value="ECO:0007669"/>
    <property type="project" value="TreeGrafter"/>
</dbReference>
<reference evidence="3" key="1">
    <citation type="journal article" date="2016" name="Nat. Genet.">
        <title>A high-quality carrot genome assembly provides new insights into carotenoid accumulation and asterid genome evolution.</title>
        <authorList>
            <person name="Iorizzo M."/>
            <person name="Ellison S."/>
            <person name="Senalik D."/>
            <person name="Zeng P."/>
            <person name="Satapoomin P."/>
            <person name="Huang J."/>
            <person name="Bowman M."/>
            <person name="Iovene M."/>
            <person name="Sanseverino W."/>
            <person name="Cavagnaro P."/>
            <person name="Yildiz M."/>
            <person name="Macko-Podgorni A."/>
            <person name="Moranska E."/>
            <person name="Grzebelus E."/>
            <person name="Grzebelus D."/>
            <person name="Ashrafi H."/>
            <person name="Zheng Z."/>
            <person name="Cheng S."/>
            <person name="Spooner D."/>
            <person name="Van Deynze A."/>
            <person name="Simon P."/>
        </authorList>
    </citation>
    <scope>NUCLEOTIDE SEQUENCE [LARGE SCALE GENOMIC DNA]</scope>
    <source>
        <tissue evidence="3">Leaf</tissue>
    </source>
</reference>
<feature type="domain" description="Glycosyltransferase N-terminal" evidence="2">
    <location>
        <begin position="183"/>
        <end position="260"/>
    </location>
</feature>
<sequence length="359" mass="39872">MGSTTEAHDKPHVLCIPYPAQGHINPMLQVAKLLHHKGFHISFVYTDFNHNRLIKSKGQQALDGLSDFRFYSIPDGLAPSDPDATQDIATLCKYTPVTCLAPFSNLISKLNDSLDLGVPPLTCIVSDATMSFTLKAAEKFGIPEILLWTASTCGLIAYMQYHQLVERGYTPLKVFEETNKPHVLCIPFPAQGHITPMLKLAKLLHHKGFHISFVNTEFNHNRLIKSRGPDALHGLPDFRFYTIPDGLPPSNPDATQDIPTLCKYTPINCLPPLINLISKLNDSSVSGVPPVSCIVFDGVMTFTLKAAEHFSIPGVIFWTASACGLIAYMQYRELVERGYIPLKADVPRNWDMRFAISIN</sequence>
<dbReference type="AlphaFoldDB" id="A0A175YD83"/>
<dbReference type="SUPFAM" id="SSF53756">
    <property type="entry name" value="UDP-Glycosyltransferase/glycogen phosphorylase"/>
    <property type="match status" value="2"/>
</dbReference>
<dbReference type="InterPro" id="IPR058980">
    <property type="entry name" value="Glyco_transf_N"/>
</dbReference>
<dbReference type="PANTHER" id="PTHR11926:SF1498">
    <property type="entry name" value="GLYCOSYLTRANSFERASE"/>
    <property type="match status" value="1"/>
</dbReference>
<proteinExistence type="inferred from homology"/>
<dbReference type="Pfam" id="PF26168">
    <property type="entry name" value="Glyco_transf_N"/>
    <property type="match status" value="2"/>
</dbReference>
<gene>
    <name evidence="3" type="ORF">DCAR_029197</name>
</gene>